<accession>A0A7D6GRY0</accession>
<dbReference type="GO" id="GO:0006633">
    <property type="term" value="P:fatty acid biosynthetic process"/>
    <property type="evidence" value="ECO:0007669"/>
    <property type="project" value="TreeGrafter"/>
</dbReference>
<dbReference type="Pfam" id="PF08659">
    <property type="entry name" value="KR"/>
    <property type="match status" value="1"/>
</dbReference>
<organism evidence="3">
    <name type="scientific">Micromonospora carbonacea</name>
    <dbReference type="NCBI Taxonomy" id="47853"/>
    <lineage>
        <taxon>Bacteria</taxon>
        <taxon>Bacillati</taxon>
        <taxon>Actinomycetota</taxon>
        <taxon>Actinomycetes</taxon>
        <taxon>Micromonosporales</taxon>
        <taxon>Micromonosporaceae</taxon>
        <taxon>Micromonospora</taxon>
    </lineage>
</organism>
<dbReference type="InterPro" id="IPR057326">
    <property type="entry name" value="KR_dom"/>
</dbReference>
<dbReference type="InterPro" id="IPR036291">
    <property type="entry name" value="NAD(P)-bd_dom_sf"/>
</dbReference>
<dbReference type="CDD" id="cd08953">
    <property type="entry name" value="KR_2_SDR_x"/>
    <property type="match status" value="1"/>
</dbReference>
<dbReference type="Gene3D" id="1.10.1200.10">
    <property type="entry name" value="ACP-like"/>
    <property type="match status" value="1"/>
</dbReference>
<feature type="domain" description="Carrier" evidence="2">
    <location>
        <begin position="31"/>
        <end position="118"/>
    </location>
</feature>
<name>A0A7D6GRY0_9ACTN</name>
<dbReference type="GO" id="GO:0004312">
    <property type="term" value="F:fatty acid synthase activity"/>
    <property type="evidence" value="ECO:0007669"/>
    <property type="project" value="TreeGrafter"/>
</dbReference>
<dbReference type="SMART" id="SM00822">
    <property type="entry name" value="PKS_KR"/>
    <property type="match status" value="1"/>
</dbReference>
<evidence type="ECO:0000313" key="3">
    <source>
        <dbReference type="EMBL" id="QLK01491.1"/>
    </source>
</evidence>
<reference evidence="3" key="1">
    <citation type="submission" date="2020-08" db="EMBL/GenBank/DDBJ databases">
        <title>A bifunctional nitrone conjugated secondary metabolite targeting the ribosome.</title>
        <authorList>
            <person name="Limbrick E.M."/>
            <person name="Graf M."/>
            <person name="Derewacz D.K."/>
            <person name="Nguyen F."/>
            <person name="Spraggins J.M."/>
            <person name="Wieland M."/>
            <person name="Ynigez-Gutierrez A.E."/>
            <person name="Reisman B.J."/>
            <person name="Zinshteyn B."/>
            <person name="McCulloch K."/>
            <person name="Iverson T.M."/>
            <person name="Green R."/>
            <person name="Wilson D.N."/>
            <person name="Bachmann B.O."/>
        </authorList>
    </citation>
    <scope>NUCLEOTIDE SEQUENCE</scope>
    <source>
        <strain evidence="3">Africana</strain>
    </source>
</reference>
<dbReference type="PROSITE" id="PS50075">
    <property type="entry name" value="CARRIER"/>
    <property type="match status" value="1"/>
</dbReference>
<dbReference type="EMBL" id="CP058905">
    <property type="protein sequence ID" value="QLK01491.1"/>
    <property type="molecule type" value="Genomic_DNA"/>
</dbReference>
<dbReference type="InterPro" id="IPR009081">
    <property type="entry name" value="PP-bd_ACP"/>
</dbReference>
<dbReference type="SUPFAM" id="SSF47336">
    <property type="entry name" value="ACP-like"/>
    <property type="match status" value="1"/>
</dbReference>
<dbReference type="PANTHER" id="PTHR43775:SF51">
    <property type="entry name" value="INACTIVE PHENOLPHTHIOCEROL SYNTHESIS POLYKETIDE SYNTHASE TYPE I PKS1-RELATED"/>
    <property type="match status" value="1"/>
</dbReference>
<proteinExistence type="predicted"/>
<dbReference type="InterPro" id="IPR013968">
    <property type="entry name" value="PKS_KR"/>
</dbReference>
<dbReference type="InterPro" id="IPR050091">
    <property type="entry name" value="PKS_NRPS_Biosynth_Enz"/>
</dbReference>
<dbReference type="PANTHER" id="PTHR43775">
    <property type="entry name" value="FATTY ACID SYNTHASE"/>
    <property type="match status" value="1"/>
</dbReference>
<dbReference type="SUPFAM" id="SSF51735">
    <property type="entry name" value="NAD(P)-binding Rossmann-fold domains"/>
    <property type="match status" value="2"/>
</dbReference>
<dbReference type="AlphaFoldDB" id="A0A7D6GRY0"/>
<gene>
    <name evidence="3" type="ORF">HZU44_16835</name>
</gene>
<dbReference type="Pfam" id="PF00550">
    <property type="entry name" value="PP-binding"/>
    <property type="match status" value="1"/>
</dbReference>
<dbReference type="Gene3D" id="3.40.50.720">
    <property type="entry name" value="NAD(P)-binding Rossmann-like Domain"/>
    <property type="match status" value="1"/>
</dbReference>
<evidence type="ECO:0000259" key="2">
    <source>
        <dbReference type="PROSITE" id="PS50075"/>
    </source>
</evidence>
<dbReference type="InterPro" id="IPR036736">
    <property type="entry name" value="ACP-like_sf"/>
</dbReference>
<sequence>MVTWLDEKMGGSVHVSVSTTGPVATPVASSAPTGASLADFQNAILTVISERTGYPVDLIELDLDLEADLSIDSIKRAEVAGEVAQRLELAVEGDESELEDLVKARTVRAMVTWLDEKLNGAVTATATLTASASIAAPAETTAAATLAAPEPAEAGVGVGIAPKRLVAQESVRTEPVGDPATVLAGTRFLITGGGAIGAYLAELLGEYGASGQLGVLDSEQAGQGFDGVLVLDGLTNLDEPLLPDVFPLLQRALATGPRWLMAAGARDATGAADGMPGLFRTIAREYPQLTARFVQVDPAAAPEVLALQLLDEVLTTSDAPVVARRGDHRYVADLVPVELGALAAGGAGPAGDGVAEAAAIGLEPDSVIVLIGGARGITPWFARTLASASRCRIELVGRTPLPEGPEDPALASAGDKSALVAALARQGLRNPAEIDRTAQRILAAREVNATIAELTELGGEVRYHSLDVRDTAATRHLLARIHSEYGRIDGLVYAAGIIEDKLIAEKDPASFTRVFDTKVDGARGLLTALDELATKPRFVVFFGSIAAAYGNRGQADYAAANDALDTIGTRYAARTGVRCVTVHWGPWAPGAGHGGMVTAELSREYARRGIGLIDPEEGALALLRELAWADATVTSVVYTASGW</sequence>
<evidence type="ECO:0000256" key="1">
    <source>
        <dbReference type="ARBA" id="ARBA00022679"/>
    </source>
</evidence>
<protein>
    <submittedName>
        <fullName evidence="3">SDR family NAD(P)-dependent oxidoreductase</fullName>
    </submittedName>
</protein>
<keyword evidence="1" id="KW-0808">Transferase</keyword>